<keyword evidence="3" id="KW-1185">Reference proteome</keyword>
<reference evidence="2 3" key="1">
    <citation type="submission" date="2017-02" db="EMBL/GenBank/DDBJ databases">
        <title>Pseudoalteromonas ulvae TC14 Genome.</title>
        <authorList>
            <person name="Molmeret M."/>
        </authorList>
    </citation>
    <scope>NUCLEOTIDE SEQUENCE [LARGE SCALE GENOMIC DNA]</scope>
    <source>
        <strain evidence="2">TC14</strain>
    </source>
</reference>
<evidence type="ECO:0000313" key="2">
    <source>
        <dbReference type="EMBL" id="OUL58573.1"/>
    </source>
</evidence>
<organism evidence="2 3">
    <name type="scientific">Pseudoalteromonas ulvae</name>
    <dbReference type="NCBI Taxonomy" id="107327"/>
    <lineage>
        <taxon>Bacteria</taxon>
        <taxon>Pseudomonadati</taxon>
        <taxon>Pseudomonadota</taxon>
        <taxon>Gammaproteobacteria</taxon>
        <taxon>Alteromonadales</taxon>
        <taxon>Pseudoalteromonadaceae</taxon>
        <taxon>Pseudoalteromonas</taxon>
    </lineage>
</organism>
<keyword evidence="1" id="KW-0175">Coiled coil</keyword>
<evidence type="ECO:0000313" key="3">
    <source>
        <dbReference type="Proteomes" id="UP000194841"/>
    </source>
</evidence>
<dbReference type="RefSeq" id="WP_086743875.1">
    <property type="nucleotide sequence ID" value="NZ_MWPV01000002.1"/>
</dbReference>
<comment type="caution">
    <text evidence="2">The sequence shown here is derived from an EMBL/GenBank/DDBJ whole genome shotgun (WGS) entry which is preliminary data.</text>
</comment>
<protein>
    <submittedName>
        <fullName evidence="2">Uncharacterized protein</fullName>
    </submittedName>
</protein>
<evidence type="ECO:0000256" key="1">
    <source>
        <dbReference type="SAM" id="Coils"/>
    </source>
</evidence>
<accession>A0A244CSK1</accession>
<dbReference type="AlphaFoldDB" id="A0A244CSK1"/>
<dbReference type="EMBL" id="MWPV01000002">
    <property type="protein sequence ID" value="OUL58573.1"/>
    <property type="molecule type" value="Genomic_DNA"/>
</dbReference>
<proteinExistence type="predicted"/>
<dbReference type="Proteomes" id="UP000194841">
    <property type="component" value="Unassembled WGS sequence"/>
</dbReference>
<name>A0A244CSK1_PSEDV</name>
<feature type="coiled-coil region" evidence="1">
    <location>
        <begin position="64"/>
        <end position="98"/>
    </location>
</feature>
<gene>
    <name evidence="2" type="ORF">B1199_09640</name>
</gene>
<sequence length="108" mass="12490">MHKNNDLTSLSGDALLATIAELNQRLITVLEQKNYEDAEPLQKTLRTVFEQCIKLAESGLLSDIDEFTRLIEEFEMIRTQYESELANIKLKIVKMNKDKKALKKYSNL</sequence>